<sequence length="1195" mass="131513">MYYTDVFVGTDNIDKLKNALKAELKDSVQDDDLNELKALASGLGFLAGLPACLCKTKKSVEEGLKKIYKELNKNISLISCISKLNCDSCKSNPYPCKCCVIQSIKDVKGCECLKTGGSKDKCHCAGKDVSCDRVLAGLEACLHLQCLQSDMEDICQCNDSECCKGKPCTGNSPSCGFCKNLQTKTPLPTTGLGLSPPNPIRLAKRLDKFFGDSSKKHSFIEGLCTCKCGSGSCCCLSCENPYECSKSCTCRSQGCSCASKLQPPQCPRKTFCLAIDGLKIHCDGGELTCCSGGKSCHCQLEGSSPCKSGCCVVSCSTNRQTNYYHSAKCMIRRIARFFNKVKANKNCPKMCCELLCVRMFCDCLGNLFKHGSGGKCKNCNGGSGGTCPAGTKGNSCCQGNLDNCASTPDCCQGCPDCNAIKFRNAFNALQYSSPCGQDLYRLLKDFLYYCRSVFLPKVNGLRDKIKEAKKKCLSGCQPGTPCQCSSGSSCLGCKDLPEDLRPLLLQGYVSSYDSKASWASLTSSKSGSNLKCCGSLPPSSCPKCQTCSSPSSCDPSQCCPDCPQRKAAKIFLGMLPCLYYGLKILYDRSKYGSGFAGWHDISMDSNDKPESALAKFFHAWGYDLRPLKTKKGTEFFSLLEKLFGSDSSGPLQKLSTLVTEKYFTSFSHSISSGSLSPSTVRSMLIWLYGLRFHKHFSELVEICKSLCSPFGNSFHPDAFCYYIHTCCFLLPVSFISVIQDPNSYVTTFFSTADSEWKSFSYPEDLSSLFDKLCEYVRKVFAALNFLCLQCSRGRDQGGWQECWYGKNCIVKPLSSGSPSGCKCSGHDQYLCTGSSKHSSCSASSSCKSPCPHPLQRFLCHSKPNSDSPSKDYPFGLSDITPMGFESSKLSSTARDGYDLYAVLKAFCESGFCPLTRLVQFALCIFRNPPETLGELFAFFMKFKDSPVFKDFESYVDGEPGFYSGSALKKALEDLYGSSKSHSGDHSPANLYSLSYCEGPKGSGTSHPTCGRYLYPLTENAYKDFIEGFLDTYLSWVCHSAEDFKKKLKEFHEKASKTYLKCCLSSSKCKIVHCPCALPLIYSHGFTFRSPATLNNGKKSCQNFIDQLGHVANGDLFTKLLEEIPKLIWSIRKPFFLFVLAFWAFVISYFLYVQLYKLDLLHLKSHAHFSRSFKILPSTLFSDASSKLKDLSYFTL</sequence>
<gene>
    <name evidence="2" type="ORF">X943_000730</name>
</gene>
<dbReference type="AlphaFoldDB" id="A0AAD9GI96"/>
<comment type="caution">
    <text evidence="2">The sequence shown here is derived from an EMBL/GenBank/DDBJ whole genome shotgun (WGS) entry which is preliminary data.</text>
</comment>
<keyword evidence="1" id="KW-0472">Membrane</keyword>
<keyword evidence="1" id="KW-0812">Transmembrane</keyword>
<protein>
    <submittedName>
        <fullName evidence="2">Spectrin repeat superfamily protein, Extracellular matrix-binding protein</fullName>
    </submittedName>
</protein>
<reference evidence="2" key="1">
    <citation type="journal article" date="2014" name="Nucleic Acids Res.">
        <title>The evolutionary dynamics of variant antigen genes in Babesia reveal a history of genomic innovation underlying host-parasite interaction.</title>
        <authorList>
            <person name="Jackson A.P."/>
            <person name="Otto T.D."/>
            <person name="Darby A."/>
            <person name="Ramaprasad A."/>
            <person name="Xia D."/>
            <person name="Echaide I.E."/>
            <person name="Farber M."/>
            <person name="Gahlot S."/>
            <person name="Gamble J."/>
            <person name="Gupta D."/>
            <person name="Gupta Y."/>
            <person name="Jackson L."/>
            <person name="Malandrin L."/>
            <person name="Malas T.B."/>
            <person name="Moussa E."/>
            <person name="Nair M."/>
            <person name="Reid A.J."/>
            <person name="Sanders M."/>
            <person name="Sharma J."/>
            <person name="Tracey A."/>
            <person name="Quail M.A."/>
            <person name="Weir W."/>
            <person name="Wastling J.M."/>
            <person name="Hall N."/>
            <person name="Willadsen P."/>
            <person name="Lingelbach K."/>
            <person name="Shiels B."/>
            <person name="Tait A."/>
            <person name="Berriman M."/>
            <person name="Allred D.R."/>
            <person name="Pain A."/>
        </authorList>
    </citation>
    <scope>NUCLEOTIDE SEQUENCE</scope>
    <source>
        <strain evidence="2">1802A</strain>
    </source>
</reference>
<evidence type="ECO:0000313" key="3">
    <source>
        <dbReference type="Proteomes" id="UP001195914"/>
    </source>
</evidence>
<feature type="transmembrane region" description="Helical" evidence="1">
    <location>
        <begin position="1134"/>
        <end position="1154"/>
    </location>
</feature>
<name>A0AAD9GI96_BABDI</name>
<keyword evidence="3" id="KW-1185">Reference proteome</keyword>
<keyword evidence="1" id="KW-1133">Transmembrane helix</keyword>
<accession>A0AAD9GI96</accession>
<proteinExistence type="predicted"/>
<dbReference type="EMBL" id="JAHBMH010000022">
    <property type="protein sequence ID" value="KAK1939074.1"/>
    <property type="molecule type" value="Genomic_DNA"/>
</dbReference>
<evidence type="ECO:0000313" key="2">
    <source>
        <dbReference type="EMBL" id="KAK1939074.1"/>
    </source>
</evidence>
<dbReference type="Proteomes" id="UP001195914">
    <property type="component" value="Unassembled WGS sequence"/>
</dbReference>
<evidence type="ECO:0000256" key="1">
    <source>
        <dbReference type="SAM" id="Phobius"/>
    </source>
</evidence>
<reference evidence="2" key="2">
    <citation type="submission" date="2021-05" db="EMBL/GenBank/DDBJ databases">
        <authorList>
            <person name="Pain A."/>
        </authorList>
    </citation>
    <scope>NUCLEOTIDE SEQUENCE</scope>
    <source>
        <strain evidence="2">1802A</strain>
    </source>
</reference>
<organism evidence="2 3">
    <name type="scientific">Babesia divergens</name>
    <dbReference type="NCBI Taxonomy" id="32595"/>
    <lineage>
        <taxon>Eukaryota</taxon>
        <taxon>Sar</taxon>
        <taxon>Alveolata</taxon>
        <taxon>Apicomplexa</taxon>
        <taxon>Aconoidasida</taxon>
        <taxon>Piroplasmida</taxon>
        <taxon>Babesiidae</taxon>
        <taxon>Babesia</taxon>
    </lineage>
</organism>